<organism evidence="8 9">
    <name type="scientific">Sinanodonta woodiana</name>
    <name type="common">Chinese pond mussel</name>
    <name type="synonym">Anodonta woodiana</name>
    <dbReference type="NCBI Taxonomy" id="1069815"/>
    <lineage>
        <taxon>Eukaryota</taxon>
        <taxon>Metazoa</taxon>
        <taxon>Spiralia</taxon>
        <taxon>Lophotrochozoa</taxon>
        <taxon>Mollusca</taxon>
        <taxon>Bivalvia</taxon>
        <taxon>Autobranchia</taxon>
        <taxon>Heteroconchia</taxon>
        <taxon>Palaeoheterodonta</taxon>
        <taxon>Unionida</taxon>
        <taxon>Unionoidea</taxon>
        <taxon>Unionidae</taxon>
        <taxon>Unioninae</taxon>
        <taxon>Sinanodonta</taxon>
    </lineage>
</organism>
<evidence type="ECO:0000259" key="7">
    <source>
        <dbReference type="PROSITE" id="PS50199"/>
    </source>
</evidence>
<gene>
    <name evidence="8" type="ORF">ACJMK2_028930</name>
</gene>
<evidence type="ECO:0000256" key="4">
    <source>
        <dbReference type="PROSITE-ProRule" id="PRU00322"/>
    </source>
</evidence>
<dbReference type="InterPro" id="IPR036443">
    <property type="entry name" value="Znf_RanBP2_sf"/>
</dbReference>
<dbReference type="Gene3D" id="4.10.1060.10">
    <property type="entry name" value="Zinc finger, RanBP2-type"/>
    <property type="match status" value="1"/>
</dbReference>
<evidence type="ECO:0000256" key="6">
    <source>
        <dbReference type="SAM" id="MobiDB-lite"/>
    </source>
</evidence>
<comment type="caution">
    <text evidence="8">The sequence shown here is derived from an EMBL/GenBank/DDBJ whole genome shotgun (WGS) entry which is preliminary data.</text>
</comment>
<feature type="region of interest" description="Disordered" evidence="6">
    <location>
        <begin position="73"/>
        <end position="137"/>
    </location>
</feature>
<dbReference type="Proteomes" id="UP001634394">
    <property type="component" value="Unassembled WGS sequence"/>
</dbReference>
<dbReference type="PANTHER" id="PTHR46253">
    <property type="entry name" value="TGF-BETA-ACTIVATED KINASE 1 AND MAP3K7-BINDING PROTEIN TAB"/>
    <property type="match status" value="1"/>
</dbReference>
<keyword evidence="2 4" id="KW-0863">Zinc-finger</keyword>
<name>A0ABD3X921_SINWO</name>
<accession>A0ABD3X921</accession>
<feature type="compositionally biased region" description="Polar residues" evidence="6">
    <location>
        <begin position="547"/>
        <end position="558"/>
    </location>
</feature>
<dbReference type="EMBL" id="JBJQND010000003">
    <property type="protein sequence ID" value="KAL3882605.1"/>
    <property type="molecule type" value="Genomic_DNA"/>
</dbReference>
<feature type="region of interest" description="Disordered" evidence="6">
    <location>
        <begin position="432"/>
        <end position="465"/>
    </location>
</feature>
<dbReference type="PROSITE" id="PS50199">
    <property type="entry name" value="ZF_RANBP2_2"/>
    <property type="match status" value="1"/>
</dbReference>
<feature type="coiled-coil region" evidence="5">
    <location>
        <begin position="582"/>
        <end position="655"/>
    </location>
</feature>
<dbReference type="PANTHER" id="PTHR46253:SF1">
    <property type="entry name" value="TAB2"/>
    <property type="match status" value="1"/>
</dbReference>
<dbReference type="AlphaFoldDB" id="A0ABD3X921"/>
<evidence type="ECO:0000256" key="2">
    <source>
        <dbReference type="ARBA" id="ARBA00022771"/>
    </source>
</evidence>
<evidence type="ECO:0000313" key="9">
    <source>
        <dbReference type="Proteomes" id="UP001634394"/>
    </source>
</evidence>
<feature type="compositionally biased region" description="Pro residues" evidence="6">
    <location>
        <begin position="695"/>
        <end position="735"/>
    </location>
</feature>
<dbReference type="InterPro" id="IPR001876">
    <property type="entry name" value="Znf_RanBP2"/>
</dbReference>
<protein>
    <recommendedName>
        <fullName evidence="7">RanBP2-type domain-containing protein</fullName>
    </recommendedName>
</protein>
<dbReference type="Gene3D" id="1.10.8.10">
    <property type="entry name" value="DNA helicase RuvA subunit, C-terminal domain"/>
    <property type="match status" value="1"/>
</dbReference>
<feature type="compositionally biased region" description="Low complexity" evidence="6">
    <location>
        <begin position="85"/>
        <end position="108"/>
    </location>
</feature>
<feature type="region of interest" description="Disordered" evidence="6">
    <location>
        <begin position="683"/>
        <end position="745"/>
    </location>
</feature>
<feature type="compositionally biased region" description="Polar residues" evidence="6">
    <location>
        <begin position="382"/>
        <end position="394"/>
    </location>
</feature>
<feature type="region of interest" description="Disordered" evidence="6">
    <location>
        <begin position="547"/>
        <end position="574"/>
    </location>
</feature>
<feature type="domain" description="RanBP2-type" evidence="7">
    <location>
        <begin position="742"/>
        <end position="774"/>
    </location>
</feature>
<feature type="compositionally biased region" description="Low complexity" evidence="6">
    <location>
        <begin position="442"/>
        <end position="451"/>
    </location>
</feature>
<keyword evidence="9" id="KW-1185">Reference proteome</keyword>
<sequence>MAMTDGDIFNAHLYAELKTRFPEVPDEIVKTYMTQLRNDRDKCIEGLSNESPKYLFGTTPISSDQLGNRFQDMSVQSCESRPRSDSSSSNRSNASSCSATSSKASNSSWPPYNPSHVNQGHRGVSSQSDTETPSTPVIISDLNQFSGSQMLRPIPNIDCITAGAYDGGRSGLGYGCHQGGSTISAVISSSPKQQPQPPLRQIKVQHIQTEDSTRGTGNIPPKPATNPSIHFSTENEKLNYFDTTVGSYVPFQYPYALHSSNSAPGLSTLSGSNYNTNYSPEGPVHSQGLTDYEVPQHHSQATIYIKSPTASSSHGVGGRSLYPSSSAVQQQQQQQGPLSMHIYYGESGVPHNQSSNYPPRPSKSQEQPQSPKNYHTPLFVSIESTGPEGSSKSFQLLREGPPSEGISKHIQFFNELAVGNTTIGRGGRTGVNYVGDSGKGRPLASNSLSYNPSPPPQPSYVGRQNTSERPKVMTIHNASVINSSQGEAGSSQVYYHYPPLENVCRVPGHPPEYHVKSVDSESGCVGAIGYTSETDRQKVVHRLYNSPIPSQRSAGSESSQKEPQRPRSGSLQDDPAYTQALLSHQKARMEKLSDDLEVADKRLKSLKAQITDMDKSLLPRQTNRRSSSFPSVKDIAQLKADNLQLQADIQLMTREIDMYNNGQTPLGVLDPLEQQNFYRNMNTGQRGSIYSKPPQLHPPQPPPPPPPPALPPRAVPPPLPPRNIQQVPPPPPPQPTVNSGDSEGDGERWNCSACTFLNHPALNKCECCEMPRSTFTVPNSNRGPGMPHSHQNSAELCYCHDH</sequence>
<evidence type="ECO:0000256" key="1">
    <source>
        <dbReference type="ARBA" id="ARBA00022723"/>
    </source>
</evidence>
<reference evidence="8 9" key="1">
    <citation type="submission" date="2024-11" db="EMBL/GenBank/DDBJ databases">
        <title>Chromosome-level genome assembly of the freshwater bivalve Anodonta woodiana.</title>
        <authorList>
            <person name="Chen X."/>
        </authorList>
    </citation>
    <scope>NUCLEOTIDE SEQUENCE [LARGE SCALE GENOMIC DNA]</scope>
    <source>
        <strain evidence="8">MN2024</strain>
        <tissue evidence="8">Gills</tissue>
    </source>
</reference>
<proteinExistence type="predicted"/>
<dbReference type="SUPFAM" id="SSF90209">
    <property type="entry name" value="Ran binding protein zinc finger-like"/>
    <property type="match status" value="1"/>
</dbReference>
<evidence type="ECO:0000256" key="5">
    <source>
        <dbReference type="SAM" id="Coils"/>
    </source>
</evidence>
<feature type="compositionally biased region" description="Polar residues" evidence="6">
    <location>
        <begin position="350"/>
        <end position="373"/>
    </location>
</feature>
<keyword evidence="5" id="KW-0175">Coiled coil</keyword>
<dbReference type="GO" id="GO:0008270">
    <property type="term" value="F:zinc ion binding"/>
    <property type="evidence" value="ECO:0007669"/>
    <property type="project" value="UniProtKB-KW"/>
</dbReference>
<feature type="region of interest" description="Disordered" evidence="6">
    <location>
        <begin position="308"/>
        <end position="401"/>
    </location>
</feature>
<feature type="compositionally biased region" description="Polar residues" evidence="6">
    <location>
        <begin position="124"/>
        <end position="137"/>
    </location>
</feature>
<keyword evidence="3" id="KW-0862">Zinc</keyword>
<keyword evidence="1" id="KW-0479">Metal-binding</keyword>
<dbReference type="PROSITE" id="PS01358">
    <property type="entry name" value="ZF_RANBP2_1"/>
    <property type="match status" value="1"/>
</dbReference>
<dbReference type="SMART" id="SM00547">
    <property type="entry name" value="ZnF_RBZ"/>
    <property type="match status" value="1"/>
</dbReference>
<evidence type="ECO:0000256" key="3">
    <source>
        <dbReference type="ARBA" id="ARBA00022833"/>
    </source>
</evidence>
<evidence type="ECO:0000313" key="8">
    <source>
        <dbReference type="EMBL" id="KAL3882605.1"/>
    </source>
</evidence>